<dbReference type="RefSeq" id="WP_146366018.1">
    <property type="nucleotide sequence ID" value="NZ_CP042262.1"/>
</dbReference>
<dbReference type="KEGG" id="lit:FPZ52_12965"/>
<accession>A0A5B8J8K8</accession>
<evidence type="ECO:0000313" key="2">
    <source>
        <dbReference type="EMBL" id="QDY70600.1"/>
    </source>
</evidence>
<keyword evidence="3" id="KW-1185">Reference proteome</keyword>
<sequence>MSRTAKLLTAALACAISLQSNMADAQDGPAQTGPAIEGEIIYRGERDLEEGGRFQASRTIVGGETMLSARAGFFAGVSASFGVSHYDFSGGRSPWEDIHEFQLSLPVRQALGETTSLLFVPTLRFAGEDGVSFNDGLTGGALVGLSWQVTDRFSFGPGVGAYTSLGSDQGADLFPIVLIDWQITDRLSVGNGSAFGATRGPGIGVNFDASDQLTLGLTIRREDFKFRLADDDRVGRDELTAVVARAQYDNGAGLTLSGFAGAELDGQIAVEDKHGDNLERQDFDPALILGARLKVAF</sequence>
<dbReference type="EMBL" id="CP042262">
    <property type="protein sequence ID" value="QDY70600.1"/>
    <property type="molecule type" value="Genomic_DNA"/>
</dbReference>
<reference evidence="2 3" key="1">
    <citation type="submission" date="2019-07" db="EMBL/GenBank/DDBJ databases">
        <title>Litoreibacter alkalisoli sp. nov., isolated from saline-alkaline soil.</title>
        <authorList>
            <person name="Wang S."/>
            <person name="Xu L."/>
            <person name="Xing Y.-T."/>
            <person name="Sun J.-Q."/>
        </authorList>
    </citation>
    <scope>NUCLEOTIDE SEQUENCE [LARGE SCALE GENOMIC DNA]</scope>
    <source>
        <strain evidence="2 3">LN3S51</strain>
        <plasmid evidence="2 3">unnamed1</plasmid>
    </source>
</reference>
<evidence type="ECO:0000313" key="3">
    <source>
        <dbReference type="Proteomes" id="UP000318483"/>
    </source>
</evidence>
<protein>
    <recommendedName>
        <fullName evidence="4">Transporter</fullName>
    </recommendedName>
</protein>
<proteinExistence type="predicted"/>
<dbReference type="OrthoDB" id="190240at2"/>
<evidence type="ECO:0000256" key="1">
    <source>
        <dbReference type="SAM" id="SignalP"/>
    </source>
</evidence>
<geneLocation type="plasmid" evidence="2 3">
    <name>unnamed1</name>
</geneLocation>
<organism evidence="2 3">
    <name type="scientific">Qingshengfaniella alkalisoli</name>
    <dbReference type="NCBI Taxonomy" id="2599296"/>
    <lineage>
        <taxon>Bacteria</taxon>
        <taxon>Pseudomonadati</taxon>
        <taxon>Pseudomonadota</taxon>
        <taxon>Alphaproteobacteria</taxon>
        <taxon>Rhodobacterales</taxon>
        <taxon>Paracoccaceae</taxon>
        <taxon>Qingshengfaniella</taxon>
    </lineage>
</organism>
<keyword evidence="2" id="KW-0614">Plasmid</keyword>
<evidence type="ECO:0008006" key="4">
    <source>
        <dbReference type="Google" id="ProtNLM"/>
    </source>
</evidence>
<name>A0A5B8J8K8_9RHOB</name>
<dbReference type="Proteomes" id="UP000318483">
    <property type="component" value="Plasmid unnamed1"/>
</dbReference>
<dbReference type="AlphaFoldDB" id="A0A5B8J8K8"/>
<keyword evidence="1" id="KW-0732">Signal</keyword>
<gene>
    <name evidence="2" type="ORF">FPZ52_12965</name>
</gene>
<feature type="chain" id="PRO_5023124503" description="Transporter" evidence="1">
    <location>
        <begin position="26"/>
        <end position="297"/>
    </location>
</feature>
<feature type="signal peptide" evidence="1">
    <location>
        <begin position="1"/>
        <end position="25"/>
    </location>
</feature>
<dbReference type="Gene3D" id="2.40.160.60">
    <property type="entry name" value="Outer membrane protein transport protein (OMPP1/FadL/TodX)"/>
    <property type="match status" value="1"/>
</dbReference>